<accession>A0AAJ8JMY3</accession>
<dbReference type="SMART" id="SM01376">
    <property type="entry name" value="eIF-5a"/>
    <property type="match status" value="1"/>
</dbReference>
<dbReference type="GO" id="GO:0045901">
    <property type="term" value="P:positive regulation of translational elongation"/>
    <property type="evidence" value="ECO:0007669"/>
    <property type="project" value="InterPro"/>
</dbReference>
<dbReference type="EMBL" id="CP143784">
    <property type="protein sequence ID" value="WVN85235.1"/>
    <property type="molecule type" value="Genomic_DNA"/>
</dbReference>
<dbReference type="InterPro" id="IPR012340">
    <property type="entry name" value="NA-bd_OB-fold"/>
</dbReference>
<dbReference type="GO" id="GO:0003746">
    <property type="term" value="F:translation elongation factor activity"/>
    <property type="evidence" value="ECO:0007669"/>
    <property type="project" value="InterPro"/>
</dbReference>
<feature type="domain" description="Translation initiation factor 5A C-terminal" evidence="1">
    <location>
        <begin position="73"/>
        <end position="140"/>
    </location>
</feature>
<dbReference type="KEGG" id="cdep:91084596"/>
<proteinExistence type="predicted"/>
<dbReference type="InterPro" id="IPR001884">
    <property type="entry name" value="IF5A-like"/>
</dbReference>
<dbReference type="Pfam" id="PF01287">
    <property type="entry name" value="eIF-5a"/>
    <property type="match status" value="1"/>
</dbReference>
<gene>
    <name evidence="2" type="ORF">L203_100380</name>
</gene>
<sequence>MTGAHHPSVTCVLASTLTNDGYIIIQGRVCQIISVAQYVYQMQEIIEVHAYDIFTGSKIEGSFLVDAMAEIPKVGKKEYQLIHIDKSSLSLAGSDETPRNDLKLPAGNLRSAIMDAFDEGKTVFVSVLSALGNEQVVAYRVQWGGMW</sequence>
<dbReference type="Gene3D" id="2.40.50.140">
    <property type="entry name" value="Nucleic acid-binding proteins"/>
    <property type="match status" value="1"/>
</dbReference>
<dbReference type="GO" id="GO:0043022">
    <property type="term" value="F:ribosome binding"/>
    <property type="evidence" value="ECO:0007669"/>
    <property type="project" value="InterPro"/>
</dbReference>
<reference evidence="2" key="2">
    <citation type="journal article" date="2022" name="Elife">
        <title>Obligate sexual reproduction of a homothallic fungus closely related to the Cryptococcus pathogenic species complex.</title>
        <authorList>
            <person name="Passer A.R."/>
            <person name="Clancey S.A."/>
            <person name="Shea T."/>
            <person name="David-Palma M."/>
            <person name="Averette A.F."/>
            <person name="Boekhout T."/>
            <person name="Porcel B.M."/>
            <person name="Nowrousian M."/>
            <person name="Cuomo C.A."/>
            <person name="Sun S."/>
            <person name="Heitman J."/>
            <person name="Coelho M.A."/>
        </authorList>
    </citation>
    <scope>NUCLEOTIDE SEQUENCE</scope>
    <source>
        <strain evidence="2">CBS 7841</strain>
    </source>
</reference>
<evidence type="ECO:0000313" key="2">
    <source>
        <dbReference type="EMBL" id="WVN85235.1"/>
    </source>
</evidence>
<dbReference type="PANTHER" id="PTHR11673">
    <property type="entry name" value="TRANSLATION INITIATION FACTOR 5A FAMILY MEMBER"/>
    <property type="match status" value="1"/>
</dbReference>
<dbReference type="GO" id="GO:0003723">
    <property type="term" value="F:RNA binding"/>
    <property type="evidence" value="ECO:0007669"/>
    <property type="project" value="InterPro"/>
</dbReference>
<keyword evidence="3" id="KW-1185">Reference proteome</keyword>
<dbReference type="SUPFAM" id="SSF50249">
    <property type="entry name" value="Nucleic acid-binding proteins"/>
    <property type="match status" value="1"/>
</dbReference>
<evidence type="ECO:0000259" key="1">
    <source>
        <dbReference type="SMART" id="SM01376"/>
    </source>
</evidence>
<dbReference type="RefSeq" id="XP_066065936.1">
    <property type="nucleotide sequence ID" value="XM_066209839.1"/>
</dbReference>
<dbReference type="InterPro" id="IPR014722">
    <property type="entry name" value="Rib_uL2_dom2"/>
</dbReference>
<reference evidence="2" key="1">
    <citation type="submission" date="2016-06" db="EMBL/GenBank/DDBJ databases">
        <authorList>
            <person name="Cuomo C."/>
            <person name="Litvintseva A."/>
            <person name="Heitman J."/>
            <person name="Chen Y."/>
            <person name="Sun S."/>
            <person name="Springer D."/>
            <person name="Dromer F."/>
            <person name="Young S."/>
            <person name="Zeng Q."/>
            <person name="Chapman S."/>
            <person name="Gujja S."/>
            <person name="Saif S."/>
            <person name="Birren B."/>
        </authorList>
    </citation>
    <scope>NUCLEOTIDE SEQUENCE</scope>
    <source>
        <strain evidence="2">CBS 7841</strain>
    </source>
</reference>
<name>A0AAJ8JMY3_9TREE</name>
<dbReference type="InterPro" id="IPR020189">
    <property type="entry name" value="IF5A_C"/>
</dbReference>
<dbReference type="GeneID" id="91084596"/>
<organism evidence="2 3">
    <name type="scientific">Cryptococcus depauperatus CBS 7841</name>
    <dbReference type="NCBI Taxonomy" id="1295531"/>
    <lineage>
        <taxon>Eukaryota</taxon>
        <taxon>Fungi</taxon>
        <taxon>Dikarya</taxon>
        <taxon>Basidiomycota</taxon>
        <taxon>Agaricomycotina</taxon>
        <taxon>Tremellomycetes</taxon>
        <taxon>Tremellales</taxon>
        <taxon>Cryptococcaceae</taxon>
        <taxon>Cryptococcus</taxon>
    </lineage>
</organism>
<dbReference type="GO" id="GO:0045905">
    <property type="term" value="P:positive regulation of translational termination"/>
    <property type="evidence" value="ECO:0007669"/>
    <property type="project" value="InterPro"/>
</dbReference>
<dbReference type="InterPro" id="IPR008991">
    <property type="entry name" value="Translation_prot_SH3-like_sf"/>
</dbReference>
<protein>
    <recommendedName>
        <fullName evidence="1">Translation initiation factor 5A C-terminal domain-containing protein</fullName>
    </recommendedName>
</protein>
<evidence type="ECO:0000313" key="3">
    <source>
        <dbReference type="Proteomes" id="UP000094043"/>
    </source>
</evidence>
<dbReference type="Proteomes" id="UP000094043">
    <property type="component" value="Chromosome 1"/>
</dbReference>
<dbReference type="Gene3D" id="2.30.30.30">
    <property type="match status" value="1"/>
</dbReference>
<dbReference type="SUPFAM" id="SSF50104">
    <property type="entry name" value="Translation proteins SH3-like domain"/>
    <property type="match status" value="1"/>
</dbReference>
<reference evidence="2" key="3">
    <citation type="submission" date="2024-01" db="EMBL/GenBank/DDBJ databases">
        <authorList>
            <person name="Coelho M.A."/>
            <person name="David-Palma M."/>
            <person name="Shea T."/>
            <person name="Sun S."/>
            <person name="Cuomo C.A."/>
            <person name="Heitman J."/>
        </authorList>
    </citation>
    <scope>NUCLEOTIDE SEQUENCE</scope>
    <source>
        <strain evidence="2">CBS 7841</strain>
    </source>
</reference>
<dbReference type="AlphaFoldDB" id="A0AAJ8JMY3"/>